<dbReference type="Proteomes" id="UP001054902">
    <property type="component" value="Unassembled WGS sequence"/>
</dbReference>
<sequence>MSQQLEVDSGSNDQQRKMKSHESFGSIFDTEKNRIYLTAKFEKYKDRISLDTLRPLPAFVGINNVGGAFCLAPDAFSPPSKKMDKNTAEKFKQRVSLNMAFFLTNYAVIAVGTFIVIVLLHPKMIIYSAIVYAMWKAHNVMVRDNIPMVIGGKDIGQYLTVEIRTKILYLLTLWVVIMYCLKPFLSAFIISALIITSHAILRDPKQVESNRTKSIHSTYKDSDSDDENNSSGSEVMVERMDTV</sequence>
<dbReference type="Pfam" id="PF03208">
    <property type="entry name" value="PRA1"/>
    <property type="match status" value="1"/>
</dbReference>
<keyword evidence="3 5" id="KW-1133">Transmembrane helix</keyword>
<feature type="region of interest" description="Disordered" evidence="6">
    <location>
        <begin position="1"/>
        <end position="23"/>
    </location>
</feature>
<reference evidence="7 8" key="1">
    <citation type="journal article" date="2021" name="Sci. Rep.">
        <title>The genome of the diatom Chaetoceros tenuissimus carries an ancient integrated fragment of an extant virus.</title>
        <authorList>
            <person name="Hongo Y."/>
            <person name="Kimura K."/>
            <person name="Takaki Y."/>
            <person name="Yoshida Y."/>
            <person name="Baba S."/>
            <person name="Kobayashi G."/>
            <person name="Nagasaki K."/>
            <person name="Hano T."/>
            <person name="Tomaru Y."/>
        </authorList>
    </citation>
    <scope>NUCLEOTIDE SEQUENCE [LARGE SCALE GENOMIC DNA]</scope>
    <source>
        <strain evidence="7 8">NIES-3715</strain>
    </source>
</reference>
<feature type="transmembrane region" description="Helical" evidence="5">
    <location>
        <begin position="97"/>
        <end position="120"/>
    </location>
</feature>
<proteinExistence type="inferred from homology"/>
<evidence type="ECO:0000256" key="5">
    <source>
        <dbReference type="RuleBase" id="RU363107"/>
    </source>
</evidence>
<comment type="similarity">
    <text evidence="5">Belongs to the PRA1 family.</text>
</comment>
<evidence type="ECO:0000256" key="1">
    <source>
        <dbReference type="ARBA" id="ARBA00004141"/>
    </source>
</evidence>
<dbReference type="EMBL" id="BLLK01000042">
    <property type="protein sequence ID" value="GFH50849.1"/>
    <property type="molecule type" value="Genomic_DNA"/>
</dbReference>
<feature type="transmembrane region" description="Helical" evidence="5">
    <location>
        <begin position="167"/>
        <end position="195"/>
    </location>
</feature>
<evidence type="ECO:0000313" key="7">
    <source>
        <dbReference type="EMBL" id="GFH50849.1"/>
    </source>
</evidence>
<comment type="subcellular location">
    <subcellularLocation>
        <location evidence="1 5">Membrane</location>
        <topology evidence="1 5">Multi-pass membrane protein</topology>
    </subcellularLocation>
</comment>
<keyword evidence="8" id="KW-1185">Reference proteome</keyword>
<evidence type="ECO:0000256" key="6">
    <source>
        <dbReference type="SAM" id="MobiDB-lite"/>
    </source>
</evidence>
<dbReference type="AlphaFoldDB" id="A0AAD3CUJ3"/>
<gene>
    <name evidence="7" type="ORF">CTEN210_07325</name>
</gene>
<protein>
    <recommendedName>
        <fullName evidence="5">PRA1 family protein</fullName>
    </recommendedName>
</protein>
<dbReference type="InterPro" id="IPR004895">
    <property type="entry name" value="Prenylated_rab_accept_PRA1"/>
</dbReference>
<organism evidence="7 8">
    <name type="scientific">Chaetoceros tenuissimus</name>
    <dbReference type="NCBI Taxonomy" id="426638"/>
    <lineage>
        <taxon>Eukaryota</taxon>
        <taxon>Sar</taxon>
        <taxon>Stramenopiles</taxon>
        <taxon>Ochrophyta</taxon>
        <taxon>Bacillariophyta</taxon>
        <taxon>Coscinodiscophyceae</taxon>
        <taxon>Chaetocerotophycidae</taxon>
        <taxon>Chaetocerotales</taxon>
        <taxon>Chaetocerotaceae</taxon>
        <taxon>Chaetoceros</taxon>
    </lineage>
</organism>
<keyword evidence="4 5" id="KW-0472">Membrane</keyword>
<evidence type="ECO:0000256" key="2">
    <source>
        <dbReference type="ARBA" id="ARBA00022692"/>
    </source>
</evidence>
<evidence type="ECO:0000256" key="3">
    <source>
        <dbReference type="ARBA" id="ARBA00022989"/>
    </source>
</evidence>
<evidence type="ECO:0000313" key="8">
    <source>
        <dbReference type="Proteomes" id="UP001054902"/>
    </source>
</evidence>
<comment type="caution">
    <text evidence="7">The sequence shown here is derived from an EMBL/GenBank/DDBJ whole genome shotgun (WGS) entry which is preliminary data.</text>
</comment>
<feature type="region of interest" description="Disordered" evidence="6">
    <location>
        <begin position="211"/>
        <end position="235"/>
    </location>
</feature>
<name>A0AAD3CUJ3_9STRA</name>
<evidence type="ECO:0000256" key="4">
    <source>
        <dbReference type="ARBA" id="ARBA00023136"/>
    </source>
</evidence>
<keyword evidence="2 5" id="KW-0812">Transmembrane</keyword>
<feature type="compositionally biased region" description="Polar residues" evidence="6">
    <location>
        <begin position="1"/>
        <end position="13"/>
    </location>
</feature>
<accession>A0AAD3CUJ3</accession>
<dbReference type="GO" id="GO:0016020">
    <property type="term" value="C:membrane"/>
    <property type="evidence" value="ECO:0007669"/>
    <property type="project" value="UniProtKB-SubCell"/>
</dbReference>